<dbReference type="KEGG" id="mcb:Mycch_2205"/>
<sequence length="105" mass="11923">MIRSVRDMVHLRWRTAQLMRAMVDGEGGQAWALRQAMRVEAVADADLCDEFRLLLGQFGHRTPVHLSEEVSRLWRTLRSLCVRCGRSSPNLDNGGVCVDCVVVER</sequence>
<reference evidence="1 2" key="1">
    <citation type="submission" date="2012-06" db="EMBL/GenBank/DDBJ databases">
        <title>Complete sequence of chromosome of Mycobacterium chubuense NBB4.</title>
        <authorList>
            <consortium name="US DOE Joint Genome Institute"/>
            <person name="Lucas S."/>
            <person name="Han J."/>
            <person name="Lapidus A."/>
            <person name="Cheng J.-F."/>
            <person name="Goodwin L."/>
            <person name="Pitluck S."/>
            <person name="Peters L."/>
            <person name="Mikhailova N."/>
            <person name="Teshima H."/>
            <person name="Detter J.C."/>
            <person name="Han C."/>
            <person name="Tapia R."/>
            <person name="Land M."/>
            <person name="Hauser L."/>
            <person name="Kyrpides N."/>
            <person name="Ivanova N."/>
            <person name="Pagani I."/>
            <person name="Mattes T."/>
            <person name="Holmes A."/>
            <person name="Rutledge P."/>
            <person name="Paulsen I."/>
            <person name="Coleman N."/>
            <person name="Woyke T."/>
        </authorList>
    </citation>
    <scope>NUCLEOTIDE SEQUENCE [LARGE SCALE GENOMIC DNA]</scope>
    <source>
        <strain evidence="1 2">NBB4</strain>
    </source>
</reference>
<gene>
    <name evidence="1" type="ordered locus">Mycch_2205</name>
</gene>
<evidence type="ECO:0000313" key="1">
    <source>
        <dbReference type="EMBL" id="AFM16988.1"/>
    </source>
</evidence>
<keyword evidence="2" id="KW-1185">Reference proteome</keyword>
<evidence type="ECO:0000313" key="2">
    <source>
        <dbReference type="Proteomes" id="UP000006057"/>
    </source>
</evidence>
<dbReference type="STRING" id="710421.Mycch_2205"/>
<dbReference type="PATRIC" id="fig|710421.3.peg.2205"/>
<dbReference type="HOGENOM" id="CLU_2233522_0_0_11"/>
<accession>I4BI81</accession>
<proteinExistence type="predicted"/>
<name>I4BI81_MYCCN</name>
<organism evidence="1 2">
    <name type="scientific">Mycolicibacterium chubuense (strain NBB4)</name>
    <name type="common">Mycobacterium chubuense</name>
    <dbReference type="NCBI Taxonomy" id="710421"/>
    <lineage>
        <taxon>Bacteria</taxon>
        <taxon>Bacillati</taxon>
        <taxon>Actinomycetota</taxon>
        <taxon>Actinomycetes</taxon>
        <taxon>Mycobacteriales</taxon>
        <taxon>Mycobacteriaceae</taxon>
        <taxon>Mycolicibacterium</taxon>
    </lineage>
</organism>
<protein>
    <submittedName>
        <fullName evidence="1">Uncharacterized protein</fullName>
    </submittedName>
</protein>
<dbReference type="Proteomes" id="UP000006057">
    <property type="component" value="Chromosome"/>
</dbReference>
<dbReference type="AlphaFoldDB" id="I4BI81"/>
<dbReference type="EMBL" id="CP003053">
    <property type="protein sequence ID" value="AFM16988.1"/>
    <property type="molecule type" value="Genomic_DNA"/>
</dbReference>